<sequence length="280" mass="31522">MLELIHPSPKAASLPMSRTQLLHALRQRQFRPFFQPIVGADGAWLGAEILMRWQHPGVGVLAPDEFIGRLDAEGLLALATRQMLRQVQVAWGQAQVRLQQPFFLSFNTCRQQLLGDSLVRHCQTLLQDLQEQQLQLMIEMPERGSDLDPAQCRELFDQFERAGLAVALDDFGIGDARLHQLACGRIDCIKLDRSFVAALLGNSLYSRLIEKILALAAVFDATVTAEGIETREQWKCLLRIGVRQFQGYYFARPLTAPDFFARMKRPGQLSSGHNARAAKN</sequence>
<protein>
    <submittedName>
        <fullName evidence="2">EAL domain-containing protein</fullName>
    </submittedName>
</protein>
<dbReference type="SMART" id="SM00052">
    <property type="entry name" value="EAL"/>
    <property type="match status" value="1"/>
</dbReference>
<dbReference type="Gene3D" id="3.20.20.450">
    <property type="entry name" value="EAL domain"/>
    <property type="match status" value="1"/>
</dbReference>
<dbReference type="RefSeq" id="WP_017454422.1">
    <property type="nucleotide sequence ID" value="NZ_CP008956.1"/>
</dbReference>
<dbReference type="GO" id="GO:0071111">
    <property type="term" value="F:cyclic-guanylate-specific phosphodiesterase activity"/>
    <property type="evidence" value="ECO:0007669"/>
    <property type="project" value="InterPro"/>
</dbReference>
<dbReference type="Pfam" id="PF00563">
    <property type="entry name" value="EAL"/>
    <property type="match status" value="1"/>
</dbReference>
<evidence type="ECO:0000259" key="1">
    <source>
        <dbReference type="PROSITE" id="PS50883"/>
    </source>
</evidence>
<dbReference type="InterPro" id="IPR001633">
    <property type="entry name" value="EAL_dom"/>
</dbReference>
<dbReference type="PROSITE" id="PS50883">
    <property type="entry name" value="EAL"/>
    <property type="match status" value="1"/>
</dbReference>
<dbReference type="InterPro" id="IPR035919">
    <property type="entry name" value="EAL_sf"/>
</dbReference>
<dbReference type="PANTHER" id="PTHR33121:SF80">
    <property type="entry name" value="CYCLIC DI-GMP PHOSPHODIESTERASE PDEL"/>
    <property type="match status" value="1"/>
</dbReference>
<evidence type="ECO:0000313" key="2">
    <source>
        <dbReference type="EMBL" id="QJQ00242.1"/>
    </source>
</evidence>
<feature type="domain" description="EAL" evidence="1">
    <location>
        <begin position="14"/>
        <end position="267"/>
    </location>
</feature>
<dbReference type="InterPro" id="IPR050706">
    <property type="entry name" value="Cyclic-di-GMP_PDE-like"/>
</dbReference>
<name>A0A6M3ZS11_9BURK</name>
<accession>A0A6M3ZS11</accession>
<gene>
    <name evidence="2" type="ORF">C798_08370</name>
</gene>
<dbReference type="Proteomes" id="UP000501648">
    <property type="component" value="Chromosome"/>
</dbReference>
<dbReference type="EMBL" id="CP008956">
    <property type="protein sequence ID" value="QJQ00242.1"/>
    <property type="molecule type" value="Genomic_DNA"/>
</dbReference>
<organism evidence="2 3">
    <name type="scientific">Herbaspirillum rubrisubalbicans Os34</name>
    <dbReference type="NCBI Taxonomy" id="1235827"/>
    <lineage>
        <taxon>Bacteria</taxon>
        <taxon>Pseudomonadati</taxon>
        <taxon>Pseudomonadota</taxon>
        <taxon>Betaproteobacteria</taxon>
        <taxon>Burkholderiales</taxon>
        <taxon>Oxalobacteraceae</taxon>
        <taxon>Herbaspirillum</taxon>
    </lineage>
</organism>
<dbReference type="AlphaFoldDB" id="A0A6M3ZS11"/>
<dbReference type="PANTHER" id="PTHR33121">
    <property type="entry name" value="CYCLIC DI-GMP PHOSPHODIESTERASE PDEF"/>
    <property type="match status" value="1"/>
</dbReference>
<dbReference type="SUPFAM" id="SSF141868">
    <property type="entry name" value="EAL domain-like"/>
    <property type="match status" value="1"/>
</dbReference>
<proteinExistence type="predicted"/>
<evidence type="ECO:0000313" key="3">
    <source>
        <dbReference type="Proteomes" id="UP000501648"/>
    </source>
</evidence>
<reference evidence="2 3" key="1">
    <citation type="journal article" date="2012" name="J. Bacteriol.">
        <title>Genome sequence of the pathogenic Herbaspirillum seropedicae strain Os34, isolated from rice roots.</title>
        <authorList>
            <person name="Ye W."/>
            <person name="Ye S."/>
            <person name="Liu J."/>
            <person name="Chang S."/>
            <person name="Chen M."/>
            <person name="Zhu B."/>
            <person name="Guo L."/>
            <person name="An Q."/>
        </authorList>
    </citation>
    <scope>NUCLEOTIDE SEQUENCE [LARGE SCALE GENOMIC DNA]</scope>
    <source>
        <strain evidence="2 3">Os34</strain>
    </source>
</reference>
<dbReference type="CDD" id="cd01948">
    <property type="entry name" value="EAL"/>
    <property type="match status" value="1"/>
</dbReference>